<protein>
    <submittedName>
        <fullName evidence="1">Uncharacterized protein</fullName>
    </submittedName>
</protein>
<dbReference type="EMBL" id="BMMW01000002">
    <property type="protein sequence ID" value="GGK54218.1"/>
    <property type="molecule type" value="Genomic_DNA"/>
</dbReference>
<accession>A0A917QK45</accession>
<reference evidence="1" key="2">
    <citation type="submission" date="2020-09" db="EMBL/GenBank/DDBJ databases">
        <authorList>
            <person name="Sun Q."/>
            <person name="Zhou Y."/>
        </authorList>
    </citation>
    <scope>NUCLEOTIDE SEQUENCE</scope>
    <source>
        <strain evidence="1">CGMCC 4.7278</strain>
    </source>
</reference>
<keyword evidence="2" id="KW-1185">Reference proteome</keyword>
<gene>
    <name evidence="1" type="ORF">GCM10011591_27470</name>
</gene>
<dbReference type="Proteomes" id="UP000612956">
    <property type="component" value="Unassembled WGS sequence"/>
</dbReference>
<reference evidence="1" key="1">
    <citation type="journal article" date="2014" name="Int. J. Syst. Evol. Microbiol.">
        <title>Complete genome sequence of Corynebacterium casei LMG S-19264T (=DSM 44701T), isolated from a smear-ripened cheese.</title>
        <authorList>
            <consortium name="US DOE Joint Genome Institute (JGI-PGF)"/>
            <person name="Walter F."/>
            <person name="Albersmeier A."/>
            <person name="Kalinowski J."/>
            <person name="Ruckert C."/>
        </authorList>
    </citation>
    <scope>NUCLEOTIDE SEQUENCE</scope>
    <source>
        <strain evidence="1">CGMCC 4.7278</strain>
    </source>
</reference>
<name>A0A917QK45_9NOCA</name>
<organism evidence="1 2">
    <name type="scientific">Nocardia camponoti</name>
    <dbReference type="NCBI Taxonomy" id="1616106"/>
    <lineage>
        <taxon>Bacteria</taxon>
        <taxon>Bacillati</taxon>
        <taxon>Actinomycetota</taxon>
        <taxon>Actinomycetes</taxon>
        <taxon>Mycobacteriales</taxon>
        <taxon>Nocardiaceae</taxon>
        <taxon>Nocardia</taxon>
    </lineage>
</organism>
<dbReference type="AlphaFoldDB" id="A0A917QK45"/>
<evidence type="ECO:0000313" key="1">
    <source>
        <dbReference type="EMBL" id="GGK54218.1"/>
    </source>
</evidence>
<evidence type="ECO:0000313" key="2">
    <source>
        <dbReference type="Proteomes" id="UP000612956"/>
    </source>
</evidence>
<proteinExistence type="predicted"/>
<sequence length="104" mass="11561">MADDLIPLLEEVVSGCRDEHFVYWGSRDFMAGWALNSSDGVLVANAKWDFVASGDIALLENAGSLRLTKRKFASTVHRSAERIWTAQCRANEKWRCGLGGMDVL</sequence>
<comment type="caution">
    <text evidence="1">The sequence shown here is derived from an EMBL/GenBank/DDBJ whole genome shotgun (WGS) entry which is preliminary data.</text>
</comment>